<proteinExistence type="predicted"/>
<sequence length="90" mass="9753">MSKQITVRLPDELVEFMDQLVGDNKAASRASVVARAMERERRRELAARDLAILSEHGDYPDLEGLADAAAGTALSDLERPAGTTVLSDLD</sequence>
<name>A0A7G6X7F5_9ACTN</name>
<dbReference type="CDD" id="cd22231">
    <property type="entry name" value="RHH_NikR_HicB-like"/>
    <property type="match status" value="1"/>
</dbReference>
<keyword evidence="2" id="KW-1185">Reference proteome</keyword>
<gene>
    <name evidence="1" type="ORF">F1D05_35040</name>
</gene>
<evidence type="ECO:0000313" key="2">
    <source>
        <dbReference type="Proteomes" id="UP000515563"/>
    </source>
</evidence>
<dbReference type="AlphaFoldDB" id="A0A7G6X7F5"/>
<protein>
    <submittedName>
        <fullName evidence="1">Antitoxin</fullName>
    </submittedName>
</protein>
<dbReference type="KEGG" id="kqi:F1D05_35040"/>
<reference evidence="2" key="1">
    <citation type="submission" date="2019-09" db="EMBL/GenBank/DDBJ databases">
        <title>Antimicrobial potential of Antarctic Bacteria.</title>
        <authorList>
            <person name="Benaud N."/>
            <person name="Edwards R.J."/>
            <person name="Ferrari B.C."/>
        </authorList>
    </citation>
    <scope>NUCLEOTIDE SEQUENCE [LARGE SCALE GENOMIC DNA]</scope>
    <source>
        <strain evidence="2">SPB151</strain>
    </source>
</reference>
<reference evidence="1 2" key="2">
    <citation type="journal article" date="2020" name="Microbiol. Resour. Announc.">
        <title>Antarctic desert soil bacteria exhibit high novel natural product potential, evaluated through long-read genome sequencing and comparative genomics.</title>
        <authorList>
            <person name="Benaud N."/>
            <person name="Edwards R.J."/>
            <person name="Amos T.G."/>
            <person name="D'Agostino P.M."/>
            <person name="Gutierrez-Chavez C."/>
            <person name="Montgomery K."/>
            <person name="Nicetic I."/>
            <person name="Ferrari B.C."/>
        </authorList>
    </citation>
    <scope>NUCLEOTIDE SEQUENCE [LARGE SCALE GENOMIC DNA]</scope>
    <source>
        <strain evidence="1 2">SPB151</strain>
    </source>
</reference>
<evidence type="ECO:0000313" key="1">
    <source>
        <dbReference type="EMBL" id="QNE22170.1"/>
    </source>
</evidence>
<dbReference type="Proteomes" id="UP000515563">
    <property type="component" value="Chromosome"/>
</dbReference>
<dbReference type="NCBIfam" id="NF041551">
    <property type="entry name" value="YlcI_YnfO_N"/>
    <property type="match status" value="1"/>
</dbReference>
<organism evidence="1 2">
    <name type="scientific">Kribbella qitaiheensis</name>
    <dbReference type="NCBI Taxonomy" id="1544730"/>
    <lineage>
        <taxon>Bacteria</taxon>
        <taxon>Bacillati</taxon>
        <taxon>Actinomycetota</taxon>
        <taxon>Actinomycetes</taxon>
        <taxon>Propionibacteriales</taxon>
        <taxon>Kribbellaceae</taxon>
        <taxon>Kribbella</taxon>
    </lineage>
</organism>
<dbReference type="RefSeq" id="WP_185444582.1">
    <property type="nucleotide sequence ID" value="NZ_CP043661.1"/>
</dbReference>
<dbReference type="EMBL" id="CP043661">
    <property type="protein sequence ID" value="QNE22170.1"/>
    <property type="molecule type" value="Genomic_DNA"/>
</dbReference>
<accession>A0A7G6X7F5</accession>